<reference evidence="1 2" key="2">
    <citation type="journal article" date="2022" name="Mol. Ecol. Resour.">
        <title>The genomes of chicory, endive, great burdock and yacon provide insights into Asteraceae paleo-polyploidization history and plant inulin production.</title>
        <authorList>
            <person name="Fan W."/>
            <person name="Wang S."/>
            <person name="Wang H."/>
            <person name="Wang A."/>
            <person name="Jiang F."/>
            <person name="Liu H."/>
            <person name="Zhao H."/>
            <person name="Xu D."/>
            <person name="Zhang Y."/>
        </authorList>
    </citation>
    <scope>NUCLEOTIDE SEQUENCE [LARGE SCALE GENOMIC DNA]</scope>
    <source>
        <strain evidence="2">cv. Niubang</strain>
    </source>
</reference>
<accession>A0ACB9C5P3</accession>
<gene>
    <name evidence="1" type="ORF">L6452_18195</name>
</gene>
<keyword evidence="2" id="KW-1185">Reference proteome</keyword>
<protein>
    <submittedName>
        <fullName evidence="1">Uncharacterized protein</fullName>
    </submittedName>
</protein>
<proteinExistence type="predicted"/>
<organism evidence="1 2">
    <name type="scientific">Arctium lappa</name>
    <name type="common">Greater burdock</name>
    <name type="synonym">Lappa major</name>
    <dbReference type="NCBI Taxonomy" id="4217"/>
    <lineage>
        <taxon>Eukaryota</taxon>
        <taxon>Viridiplantae</taxon>
        <taxon>Streptophyta</taxon>
        <taxon>Embryophyta</taxon>
        <taxon>Tracheophyta</taxon>
        <taxon>Spermatophyta</taxon>
        <taxon>Magnoliopsida</taxon>
        <taxon>eudicotyledons</taxon>
        <taxon>Gunneridae</taxon>
        <taxon>Pentapetalae</taxon>
        <taxon>asterids</taxon>
        <taxon>campanulids</taxon>
        <taxon>Asterales</taxon>
        <taxon>Asteraceae</taxon>
        <taxon>Carduoideae</taxon>
        <taxon>Cardueae</taxon>
        <taxon>Arctiinae</taxon>
        <taxon>Arctium</taxon>
    </lineage>
</organism>
<dbReference type="Proteomes" id="UP001055879">
    <property type="component" value="Linkage Group LG05"/>
</dbReference>
<evidence type="ECO:0000313" key="2">
    <source>
        <dbReference type="Proteomes" id="UP001055879"/>
    </source>
</evidence>
<name>A0ACB9C5P3_ARCLA</name>
<comment type="caution">
    <text evidence="1">The sequence shown here is derived from an EMBL/GenBank/DDBJ whole genome shotgun (WGS) entry which is preliminary data.</text>
</comment>
<reference evidence="2" key="1">
    <citation type="journal article" date="2022" name="Mol. Ecol. Resour.">
        <title>The genomes of chicory, endive, great burdock and yacon provide insights into Asteraceae palaeo-polyploidization history and plant inulin production.</title>
        <authorList>
            <person name="Fan W."/>
            <person name="Wang S."/>
            <person name="Wang H."/>
            <person name="Wang A."/>
            <person name="Jiang F."/>
            <person name="Liu H."/>
            <person name="Zhao H."/>
            <person name="Xu D."/>
            <person name="Zhang Y."/>
        </authorList>
    </citation>
    <scope>NUCLEOTIDE SEQUENCE [LARGE SCALE GENOMIC DNA]</scope>
    <source>
        <strain evidence="2">cv. Niubang</strain>
    </source>
</reference>
<sequence>MYTFNEADFANIHLWDIEFMYHDFRDRTIRHPEIVFALDTIKRFIRRHIYHTYRYDFQLGIETNQKRINLLKTDMTHPLLEDIPLYTVVRELELGVVYENEHKKKQRIMRAAEIPKYSDGTLEDVRKTLQSKYEESEKKRLAENDHMPRLERIFIEVVISAIKNKVRFRQAIRRFEGYLGIRRTCMKKWTS</sequence>
<evidence type="ECO:0000313" key="1">
    <source>
        <dbReference type="EMBL" id="KAI3729534.1"/>
    </source>
</evidence>
<dbReference type="EMBL" id="CM042051">
    <property type="protein sequence ID" value="KAI3729534.1"/>
    <property type="molecule type" value="Genomic_DNA"/>
</dbReference>